<evidence type="ECO:0000313" key="3">
    <source>
        <dbReference type="Proteomes" id="UP000243498"/>
    </source>
</evidence>
<accession>A0A162M4P1</accession>
<dbReference type="AlphaFoldDB" id="A0A162M4P1"/>
<evidence type="ECO:0000313" key="2">
    <source>
        <dbReference type="EMBL" id="OAA50640.1"/>
    </source>
</evidence>
<reference evidence="2 3" key="1">
    <citation type="journal article" date="2016" name="Genome Biol. Evol.">
        <title>Divergent and convergent evolution of fungal pathogenicity.</title>
        <authorList>
            <person name="Shang Y."/>
            <person name="Xiao G."/>
            <person name="Zheng P."/>
            <person name="Cen K."/>
            <person name="Zhan S."/>
            <person name="Wang C."/>
        </authorList>
    </citation>
    <scope>NUCLEOTIDE SEQUENCE [LARGE SCALE GENOMIC DNA]</scope>
    <source>
        <strain evidence="2 3">RCEF 4871</strain>
    </source>
</reference>
<dbReference type="Pfam" id="PF02771">
    <property type="entry name" value="Acyl-CoA_dh_N"/>
    <property type="match status" value="1"/>
</dbReference>
<dbReference type="GO" id="GO:0050660">
    <property type="term" value="F:flavin adenine dinucleotide binding"/>
    <property type="evidence" value="ECO:0007669"/>
    <property type="project" value="InterPro"/>
</dbReference>
<dbReference type="Proteomes" id="UP000243498">
    <property type="component" value="Unassembled WGS sequence"/>
</dbReference>
<dbReference type="GO" id="GO:0016627">
    <property type="term" value="F:oxidoreductase activity, acting on the CH-CH group of donors"/>
    <property type="evidence" value="ECO:0007669"/>
    <property type="project" value="InterPro"/>
</dbReference>
<dbReference type="FunFam" id="1.10.540.10:FF:000027">
    <property type="entry name" value="Putative acyl-CoA dehydrogenase"/>
    <property type="match status" value="1"/>
</dbReference>
<dbReference type="Gene3D" id="1.10.540.10">
    <property type="entry name" value="Acyl-CoA dehydrogenase/oxidase, N-terminal domain"/>
    <property type="match status" value="1"/>
</dbReference>
<organism evidence="2 3">
    <name type="scientific">Metarhizium rileyi (strain RCEF 4871)</name>
    <name type="common">Nomuraea rileyi</name>
    <dbReference type="NCBI Taxonomy" id="1649241"/>
    <lineage>
        <taxon>Eukaryota</taxon>
        <taxon>Fungi</taxon>
        <taxon>Dikarya</taxon>
        <taxon>Ascomycota</taxon>
        <taxon>Pezizomycotina</taxon>
        <taxon>Sordariomycetes</taxon>
        <taxon>Hypocreomycetidae</taxon>
        <taxon>Hypocreales</taxon>
        <taxon>Clavicipitaceae</taxon>
        <taxon>Metarhizium</taxon>
    </lineage>
</organism>
<dbReference type="OrthoDB" id="435240at2759"/>
<dbReference type="InterPro" id="IPR009100">
    <property type="entry name" value="AcylCoA_DH/oxidase_NM_dom_sf"/>
</dbReference>
<dbReference type="SUPFAM" id="SSF56645">
    <property type="entry name" value="Acyl-CoA dehydrogenase NM domain-like"/>
    <property type="match status" value="1"/>
</dbReference>
<dbReference type="InterPro" id="IPR013786">
    <property type="entry name" value="AcylCoA_DH/ox_N"/>
</dbReference>
<sequence length="142" mass="15528">MKRLPIVSSSQARSPLARCQPWLPGRPLQSRCFSASQTRRVMETTGFTENQLMVRDSISQICTRFSSLYWQERDQREQDPQEFHTAIAEGGWLGIALPESLGGAGLGISEATMMLQTITESGAGMAGAQAIHANVYATQPLA</sequence>
<feature type="domain" description="Acyl-CoA dehydrogenase/oxidase N-terminal" evidence="1">
    <location>
        <begin position="48"/>
        <end position="140"/>
    </location>
</feature>
<evidence type="ECO:0000259" key="1">
    <source>
        <dbReference type="Pfam" id="PF02771"/>
    </source>
</evidence>
<protein>
    <submittedName>
        <fullName evidence="2">Acyl-CoA dehydrogenase/oxidase</fullName>
    </submittedName>
</protein>
<comment type="caution">
    <text evidence="2">The sequence shown here is derived from an EMBL/GenBank/DDBJ whole genome shotgun (WGS) entry which is preliminary data.</text>
</comment>
<dbReference type="STRING" id="1081105.A0A162M4P1"/>
<gene>
    <name evidence="2" type="ORF">NOR_01090</name>
</gene>
<dbReference type="EMBL" id="AZHC01000002">
    <property type="protein sequence ID" value="OAA50640.1"/>
    <property type="molecule type" value="Genomic_DNA"/>
</dbReference>
<proteinExistence type="predicted"/>
<dbReference type="InterPro" id="IPR037069">
    <property type="entry name" value="AcylCoA_DH/ox_N_sf"/>
</dbReference>
<name>A0A162M4P1_METRR</name>
<keyword evidence="3" id="KW-1185">Reference proteome</keyword>